<dbReference type="InterPro" id="IPR017452">
    <property type="entry name" value="GPCR_Rhodpsn_7TM"/>
</dbReference>
<feature type="compositionally biased region" description="Basic and acidic residues" evidence="10">
    <location>
        <begin position="612"/>
        <end position="627"/>
    </location>
</feature>
<evidence type="ECO:0000256" key="8">
    <source>
        <dbReference type="ARBA" id="ARBA00023224"/>
    </source>
</evidence>
<evidence type="ECO:0000256" key="10">
    <source>
        <dbReference type="SAM" id="MobiDB-lite"/>
    </source>
</evidence>
<feature type="transmembrane region" description="Helical" evidence="11">
    <location>
        <begin position="632"/>
        <end position="658"/>
    </location>
</feature>
<evidence type="ECO:0000256" key="7">
    <source>
        <dbReference type="ARBA" id="ARBA00023170"/>
    </source>
</evidence>
<dbReference type="GO" id="GO:0045202">
    <property type="term" value="C:synapse"/>
    <property type="evidence" value="ECO:0007669"/>
    <property type="project" value="GOC"/>
</dbReference>
<dbReference type="GO" id="GO:0005886">
    <property type="term" value="C:plasma membrane"/>
    <property type="evidence" value="ECO:0007669"/>
    <property type="project" value="UniProtKB-SubCell"/>
</dbReference>
<evidence type="ECO:0000256" key="4">
    <source>
        <dbReference type="ARBA" id="ARBA00022989"/>
    </source>
</evidence>
<keyword evidence="7 9" id="KW-0675">Receptor</keyword>
<name>A0AAE0S7D4_9BIVA</name>
<gene>
    <name evidence="13" type="ORF">CHS0354_027070</name>
</gene>
<feature type="transmembrane region" description="Helical" evidence="11">
    <location>
        <begin position="64"/>
        <end position="92"/>
    </location>
</feature>
<evidence type="ECO:0000259" key="12">
    <source>
        <dbReference type="PROSITE" id="PS50262"/>
    </source>
</evidence>
<feature type="transmembrane region" description="Helical" evidence="11">
    <location>
        <begin position="184"/>
        <end position="209"/>
    </location>
</feature>
<evidence type="ECO:0000256" key="5">
    <source>
        <dbReference type="ARBA" id="ARBA00023040"/>
    </source>
</evidence>
<comment type="similarity">
    <text evidence="9">Belongs to the G-protein coupled receptor 1 family.</text>
</comment>
<dbReference type="PRINTS" id="PR00237">
    <property type="entry name" value="GPCRRHODOPSN"/>
</dbReference>
<evidence type="ECO:0000313" key="13">
    <source>
        <dbReference type="EMBL" id="KAK3586587.1"/>
    </source>
</evidence>
<feature type="transmembrane region" description="Helical" evidence="11">
    <location>
        <begin position="142"/>
        <end position="163"/>
    </location>
</feature>
<dbReference type="InterPro" id="IPR000995">
    <property type="entry name" value="Musac_Ach_rcpt"/>
</dbReference>
<reference evidence="13" key="1">
    <citation type="journal article" date="2021" name="Genome Biol. Evol.">
        <title>A High-Quality Reference Genome for a Parasitic Bivalve with Doubly Uniparental Inheritance (Bivalvia: Unionida).</title>
        <authorList>
            <person name="Smith C.H."/>
        </authorList>
    </citation>
    <scope>NUCLEOTIDE SEQUENCE</scope>
    <source>
        <strain evidence="13">CHS0354</strain>
    </source>
</reference>
<keyword evidence="8 9" id="KW-0807">Transducer</keyword>
<evidence type="ECO:0000256" key="6">
    <source>
        <dbReference type="ARBA" id="ARBA00023136"/>
    </source>
</evidence>
<feature type="compositionally biased region" description="Basic and acidic residues" evidence="10">
    <location>
        <begin position="540"/>
        <end position="555"/>
    </location>
</feature>
<accession>A0AAE0S7D4</accession>
<dbReference type="Gene3D" id="1.20.1070.10">
    <property type="entry name" value="Rhodopsin 7-helix transmembrane proteins"/>
    <property type="match status" value="2"/>
</dbReference>
<feature type="region of interest" description="Disordered" evidence="10">
    <location>
        <begin position="506"/>
        <end position="627"/>
    </location>
</feature>
<comment type="caution">
    <text evidence="13">The sequence shown here is derived from an EMBL/GenBank/DDBJ whole genome shotgun (WGS) entry which is preliminary data.</text>
</comment>
<feature type="region of interest" description="Disordered" evidence="10">
    <location>
        <begin position="269"/>
        <end position="363"/>
    </location>
</feature>
<dbReference type="SMART" id="SM01381">
    <property type="entry name" value="7TM_GPCR_Srsx"/>
    <property type="match status" value="1"/>
</dbReference>
<evidence type="ECO:0000256" key="11">
    <source>
        <dbReference type="SAM" id="Phobius"/>
    </source>
</evidence>
<feature type="transmembrane region" description="Helical" evidence="11">
    <location>
        <begin position="670"/>
        <end position="692"/>
    </location>
</feature>
<keyword evidence="3 9" id="KW-0812">Transmembrane</keyword>
<dbReference type="InterPro" id="IPR000276">
    <property type="entry name" value="GPCR_Rhodpsn"/>
</dbReference>
<evidence type="ECO:0000256" key="3">
    <source>
        <dbReference type="ARBA" id="ARBA00022692"/>
    </source>
</evidence>
<dbReference type="GO" id="GO:0016907">
    <property type="term" value="F:G protein-coupled acetylcholine receptor activity"/>
    <property type="evidence" value="ECO:0007669"/>
    <property type="project" value="InterPro"/>
</dbReference>
<feature type="compositionally biased region" description="Basic and acidic residues" evidence="10">
    <location>
        <begin position="412"/>
        <end position="422"/>
    </location>
</feature>
<feature type="compositionally biased region" description="Polar residues" evidence="10">
    <location>
        <begin position="556"/>
        <end position="569"/>
    </location>
</feature>
<dbReference type="GO" id="GO:0043410">
    <property type="term" value="P:positive regulation of MAPK cascade"/>
    <property type="evidence" value="ECO:0007669"/>
    <property type="project" value="TreeGrafter"/>
</dbReference>
<evidence type="ECO:0000256" key="1">
    <source>
        <dbReference type="ARBA" id="ARBA00004651"/>
    </source>
</evidence>
<dbReference type="SUPFAM" id="SSF81321">
    <property type="entry name" value="Family A G protein-coupled receptor-like"/>
    <property type="match status" value="1"/>
</dbReference>
<proteinExistence type="inferred from homology"/>
<reference evidence="13" key="2">
    <citation type="journal article" date="2021" name="Genome Biol. Evol.">
        <title>Developing a high-quality reference genome for a parasitic bivalve with doubly uniparental inheritance (Bivalvia: Unionida).</title>
        <authorList>
            <person name="Smith C.H."/>
        </authorList>
    </citation>
    <scope>NUCLEOTIDE SEQUENCE</scope>
    <source>
        <strain evidence="13">CHS0354</strain>
        <tissue evidence="13">Mantle</tissue>
    </source>
</reference>
<dbReference type="Pfam" id="PF00001">
    <property type="entry name" value="7tm_1"/>
    <property type="match status" value="2"/>
</dbReference>
<feature type="compositionally biased region" description="Polar residues" evidence="10">
    <location>
        <begin position="347"/>
        <end position="363"/>
    </location>
</feature>
<keyword evidence="2" id="KW-1003">Cell membrane</keyword>
<keyword evidence="4 11" id="KW-1133">Transmembrane helix</keyword>
<keyword evidence="5 9" id="KW-0297">G-protein coupled receptor</keyword>
<evidence type="ECO:0000256" key="2">
    <source>
        <dbReference type="ARBA" id="ARBA00022475"/>
    </source>
</evidence>
<feature type="transmembrane region" description="Helical" evidence="11">
    <location>
        <begin position="229"/>
        <end position="253"/>
    </location>
</feature>
<evidence type="ECO:0000313" key="14">
    <source>
        <dbReference type="Proteomes" id="UP001195483"/>
    </source>
</evidence>
<reference evidence="13" key="3">
    <citation type="submission" date="2023-05" db="EMBL/GenBank/DDBJ databases">
        <authorList>
            <person name="Smith C.H."/>
        </authorList>
    </citation>
    <scope>NUCLEOTIDE SEQUENCE</scope>
    <source>
        <strain evidence="13">CHS0354</strain>
        <tissue evidence="13">Mantle</tissue>
    </source>
</reference>
<dbReference type="PRINTS" id="PR00243">
    <property type="entry name" value="MUSCARINICR"/>
</dbReference>
<dbReference type="PROSITE" id="PS50262">
    <property type="entry name" value="G_PROTEIN_RECEP_F1_2"/>
    <property type="match status" value="1"/>
</dbReference>
<dbReference type="GO" id="GO:0071880">
    <property type="term" value="P:adenylate cyclase-activating adrenergic receptor signaling pathway"/>
    <property type="evidence" value="ECO:0007669"/>
    <property type="project" value="TreeGrafter"/>
</dbReference>
<feature type="region of interest" description="Disordered" evidence="10">
    <location>
        <begin position="403"/>
        <end position="428"/>
    </location>
</feature>
<feature type="compositionally biased region" description="Basic and acidic residues" evidence="10">
    <location>
        <begin position="319"/>
        <end position="334"/>
    </location>
</feature>
<dbReference type="AlphaFoldDB" id="A0AAE0S7D4"/>
<dbReference type="PANTHER" id="PTHR24248:SF185">
    <property type="entry name" value="DOPAMINE RECEPTOR 2"/>
    <property type="match status" value="1"/>
</dbReference>
<protein>
    <recommendedName>
        <fullName evidence="12">G-protein coupled receptors family 1 profile domain-containing protein</fullName>
    </recommendedName>
</protein>
<feature type="compositionally biased region" description="Acidic residues" evidence="10">
    <location>
        <begin position="527"/>
        <end position="536"/>
    </location>
</feature>
<evidence type="ECO:0000256" key="9">
    <source>
        <dbReference type="RuleBase" id="RU000688"/>
    </source>
</evidence>
<keyword evidence="6 11" id="KW-0472">Membrane</keyword>
<dbReference type="PANTHER" id="PTHR24248">
    <property type="entry name" value="ADRENERGIC RECEPTOR-RELATED G-PROTEIN COUPLED RECEPTOR"/>
    <property type="match status" value="1"/>
</dbReference>
<feature type="compositionally biased region" description="Basic residues" evidence="10">
    <location>
        <begin position="573"/>
        <end position="594"/>
    </location>
</feature>
<dbReference type="PROSITE" id="PS00237">
    <property type="entry name" value="G_PROTEIN_RECEP_F1_1"/>
    <property type="match status" value="1"/>
</dbReference>
<keyword evidence="14" id="KW-1185">Reference proteome</keyword>
<comment type="subcellular location">
    <subcellularLocation>
        <location evidence="1">Cell membrane</location>
        <topology evidence="1">Multi-pass membrane protein</topology>
    </subcellularLocation>
</comment>
<sequence length="711" mass="80322">MVEINIVSTMTLKPSTNTTEVTNFSLDFNETDWGCDGVYDNTSLCNNSSNQTTLEPPFELPHPMWLTVALATLATIVCLITVCGNILVLLSFFLERTIRQPTNYFIASLAVSDLLIGTFSMPCFTLYLLLGYWPLGEIVCDLWLSLDWTVCLASQYTVFFITADRFFSVKLPAKYRNWRTERKVRVMIALSWTVPTFVFFTSIVGWQYFVGKRTVAENACEVQFMSDPLFVFMLTIGYYWTTLSVMCGLYVGIYRVALSLQRKSEVKQKKMSHAMEMSGDQKQNSKRGGAPKKNTKKRTENNNARYLRAAGTETTSFSRHGDSDYSKPSEEDRSSSPAFASDDEEGSSGQDNQHQHKGGNSRSVEIGYVNSAVQTDISRGPTLKGMLGSSFGHVSRLAFSISGTSMSGSGKSNKDLSEEHQVTENLSKNQLPKETYKINDEERDAAKSHVKLIQEQDQLPSSPLLENDVLMGFKYIDEDSLKSLTSAENVKLLADIGDKKLLAPTEDNESPVWRKRSFTNESVPCSDDLDKDDSELIEIQFHDPSRDGPKSHSSSDCKPNSNHQSINNGKDTKHGRAHSKSSNHSRSSKSKHKSNKDVPNNTLQLLVKSLRPKNENRDKARKSKSENRARKALRTISIILGAYVLCWTPYHIMVFIIGLCNNWSCINLQLYYFTYWLCYLNSPINPFCYAFANMQFKKTFLRILKLDLHKT</sequence>
<dbReference type="Proteomes" id="UP001195483">
    <property type="component" value="Unassembled WGS sequence"/>
</dbReference>
<feature type="domain" description="G-protein coupled receptors family 1 profile" evidence="12">
    <location>
        <begin position="84"/>
        <end position="689"/>
    </location>
</feature>
<dbReference type="EMBL" id="JAEAOA010001618">
    <property type="protein sequence ID" value="KAK3586587.1"/>
    <property type="molecule type" value="Genomic_DNA"/>
</dbReference>
<feature type="transmembrane region" description="Helical" evidence="11">
    <location>
        <begin position="104"/>
        <end position="130"/>
    </location>
</feature>
<organism evidence="13 14">
    <name type="scientific">Potamilus streckersoni</name>
    <dbReference type="NCBI Taxonomy" id="2493646"/>
    <lineage>
        <taxon>Eukaryota</taxon>
        <taxon>Metazoa</taxon>
        <taxon>Spiralia</taxon>
        <taxon>Lophotrochozoa</taxon>
        <taxon>Mollusca</taxon>
        <taxon>Bivalvia</taxon>
        <taxon>Autobranchia</taxon>
        <taxon>Heteroconchia</taxon>
        <taxon>Palaeoheterodonta</taxon>
        <taxon>Unionida</taxon>
        <taxon>Unionoidea</taxon>
        <taxon>Unionidae</taxon>
        <taxon>Ambleminae</taxon>
        <taxon>Lampsilini</taxon>
        <taxon>Potamilus</taxon>
    </lineage>
</organism>